<dbReference type="EMBL" id="LSRE01000047">
    <property type="protein sequence ID" value="KXO90725.1"/>
    <property type="molecule type" value="Genomic_DNA"/>
</dbReference>
<comment type="caution">
    <text evidence="1">The sequence shown here is derived from an EMBL/GenBank/DDBJ whole genome shotgun (WGS) entry which is preliminary data.</text>
</comment>
<sequence length="194" mass="21001">MVASRSNPAAALRDLPELDVKASDALATTILGKRSWGRARRSHRTGDLSIDVYPKDGEIAVAVYGDLVIVAGEDLLSWFEQVPDAWGETLIAGYDVDVYVLHSVVSMGCFATWRGGELTRSFAGSSDDGVIVDEGERLPFETGLEGAGDDGDGDEHDFGWITENAILDRLGYCYEGPYSPDNLDPATVPLLVYR</sequence>
<keyword evidence="2" id="KW-1185">Reference proteome</keyword>
<dbReference type="Proteomes" id="UP000070409">
    <property type="component" value="Unassembled WGS sequence"/>
</dbReference>
<evidence type="ECO:0000313" key="2">
    <source>
        <dbReference type="Proteomes" id="UP000070409"/>
    </source>
</evidence>
<dbReference type="InterPro" id="IPR053847">
    <property type="entry name" value="DUF6928"/>
</dbReference>
<proteinExistence type="predicted"/>
<reference evidence="1 2" key="1">
    <citation type="submission" date="2016-02" db="EMBL/GenBank/DDBJ databases">
        <authorList>
            <person name="Teng J.L."/>
            <person name="Tang Y."/>
            <person name="Huang Y."/>
            <person name="Guo F."/>
            <person name="Wei W."/>
            <person name="Chen J.H."/>
            <person name="Wong S.Y."/>
            <person name="Lau S.K."/>
            <person name="Woo P.C."/>
        </authorList>
    </citation>
    <scope>NUCLEOTIDE SEQUENCE [LARGE SCALE GENOMIC DNA]</scope>
    <source>
        <strain evidence="1 2">JCM 13375</strain>
    </source>
</reference>
<gene>
    <name evidence="1" type="ORF">AXK61_07435</name>
</gene>
<evidence type="ECO:0000313" key="1">
    <source>
        <dbReference type="EMBL" id="KXO90725.1"/>
    </source>
</evidence>
<dbReference type="Pfam" id="PF21997">
    <property type="entry name" value="DUF6928"/>
    <property type="match status" value="1"/>
</dbReference>
<protein>
    <submittedName>
        <fullName evidence="1">Uncharacterized protein</fullName>
    </submittedName>
</protein>
<name>A0A137YXP4_9ACTN</name>
<accession>A0A137YXP4</accession>
<organism evidence="1 2">
    <name type="scientific">Tsukamurella pseudospumae</name>
    <dbReference type="NCBI Taxonomy" id="239498"/>
    <lineage>
        <taxon>Bacteria</taxon>
        <taxon>Bacillati</taxon>
        <taxon>Actinomycetota</taxon>
        <taxon>Actinomycetes</taxon>
        <taxon>Mycobacteriales</taxon>
        <taxon>Tsukamurellaceae</taxon>
        <taxon>Tsukamurella</taxon>
    </lineage>
</organism>